<dbReference type="Pfam" id="PF18897">
    <property type="entry name" value="Gp3-like"/>
    <property type="match status" value="1"/>
</dbReference>
<feature type="region of interest" description="Disordered" evidence="1">
    <location>
        <begin position="326"/>
        <end position="373"/>
    </location>
</feature>
<dbReference type="OrthoDB" id="8951748at2"/>
<dbReference type="EMBL" id="FCOA02000007">
    <property type="protein sequence ID" value="SAK61252.1"/>
    <property type="molecule type" value="Genomic_DNA"/>
</dbReference>
<protein>
    <submittedName>
        <fullName evidence="2">Uncharacterized protein</fullName>
    </submittedName>
</protein>
<dbReference type="AlphaFoldDB" id="A0A158ATV5"/>
<dbReference type="InterPro" id="IPR043991">
    <property type="entry name" value="Gp3-like"/>
</dbReference>
<gene>
    <name evidence="2" type="ORF">AWB79_02784</name>
</gene>
<organism evidence="2 3">
    <name type="scientific">Caballeronia hypogeia</name>
    <dbReference type="NCBI Taxonomy" id="1777140"/>
    <lineage>
        <taxon>Bacteria</taxon>
        <taxon>Pseudomonadati</taxon>
        <taxon>Pseudomonadota</taxon>
        <taxon>Betaproteobacteria</taxon>
        <taxon>Burkholderiales</taxon>
        <taxon>Burkholderiaceae</taxon>
        <taxon>Caballeronia</taxon>
    </lineage>
</organism>
<reference evidence="2" key="1">
    <citation type="submission" date="2016-01" db="EMBL/GenBank/DDBJ databases">
        <authorList>
            <person name="Peeters C."/>
        </authorList>
    </citation>
    <scope>NUCLEOTIDE SEQUENCE</scope>
    <source>
        <strain evidence="2">LMG 29322</strain>
    </source>
</reference>
<name>A0A158ATV5_9BURK</name>
<evidence type="ECO:0000256" key="1">
    <source>
        <dbReference type="SAM" id="MobiDB-lite"/>
    </source>
</evidence>
<dbReference type="STRING" id="1777140.AWB79_02784"/>
<evidence type="ECO:0000313" key="3">
    <source>
        <dbReference type="Proteomes" id="UP000054851"/>
    </source>
</evidence>
<evidence type="ECO:0000313" key="2">
    <source>
        <dbReference type="EMBL" id="SAK61252.1"/>
    </source>
</evidence>
<proteinExistence type="predicted"/>
<sequence>MNAVVQMFDHAPRSLVEERVVRPPTIGKIRPGIKVLTRAHQSNEKAVKLYNDMVAAGESFEAIGKLLETSLKLRNALIPRNVDYFVCRRSDFSNPDTADEILRLYGEDRGQGLRLYRFPIMFAFDDWLRNVPNQMAAYTTTGRQYFSEYDRDGKRYCKTYAPVERNARAQRARRSFGGRLVVHRQDDDIPDGVCDPHVCPQYQDRKCNLTANFVFAVPDVKGLGLIELPTNSIYVLQKAYSAMQTVALARGRLTGTRFWLSKKEFDITRIDDSGQAVRQKQMLTVLDADIDLGALLDGADEAQPALDAASRAVALLESDGSVQSIADPLHQPEQRQCDDERPGDGASSVIYDDDDRDGSSDDDSPDPNETLEDKRHRMSDLLHRLGLSQPERQNGFRKYAHQTYGRGWIERIADVDAMNARLKTALDDPAALDVEIQYAIAQAAYV</sequence>
<feature type="compositionally biased region" description="Basic and acidic residues" evidence="1">
    <location>
        <begin position="330"/>
        <end position="343"/>
    </location>
</feature>
<dbReference type="Proteomes" id="UP000054851">
    <property type="component" value="Unassembled WGS sequence"/>
</dbReference>
<comment type="caution">
    <text evidence="2">The sequence shown here is derived from an EMBL/GenBank/DDBJ whole genome shotgun (WGS) entry which is preliminary data.</text>
</comment>
<feature type="compositionally biased region" description="Acidic residues" evidence="1">
    <location>
        <begin position="351"/>
        <end position="370"/>
    </location>
</feature>
<accession>A0A158ATV5</accession>
<dbReference type="RefSeq" id="WP_061167993.1">
    <property type="nucleotide sequence ID" value="NZ_FCOA02000007.1"/>
</dbReference>
<keyword evidence="3" id="KW-1185">Reference proteome</keyword>